<evidence type="ECO:0000256" key="1">
    <source>
        <dbReference type="ARBA" id="ARBA00023015"/>
    </source>
</evidence>
<keyword evidence="7" id="KW-1185">Reference proteome</keyword>
<dbReference type="Pfam" id="PF09339">
    <property type="entry name" value="HTH_IclR"/>
    <property type="match status" value="1"/>
</dbReference>
<evidence type="ECO:0000313" key="7">
    <source>
        <dbReference type="Proteomes" id="UP001589818"/>
    </source>
</evidence>
<keyword evidence="2" id="KW-0238">DNA-binding</keyword>
<feature type="domain" description="HTH iclR-type" evidence="4">
    <location>
        <begin position="13"/>
        <end position="74"/>
    </location>
</feature>
<dbReference type="PANTHER" id="PTHR30136:SF24">
    <property type="entry name" value="HTH-TYPE TRANSCRIPTIONAL REPRESSOR ALLR"/>
    <property type="match status" value="1"/>
</dbReference>
<evidence type="ECO:0000313" key="6">
    <source>
        <dbReference type="EMBL" id="MFC0390707.1"/>
    </source>
</evidence>
<keyword evidence="1" id="KW-0805">Transcription regulation</keyword>
<protein>
    <submittedName>
        <fullName evidence="6">IclR family transcriptional regulator</fullName>
    </submittedName>
</protein>
<dbReference type="EMBL" id="JBHLVF010000009">
    <property type="protein sequence ID" value="MFC0390707.1"/>
    <property type="molecule type" value="Genomic_DNA"/>
</dbReference>
<gene>
    <name evidence="6" type="ORF">ACFFJ8_04875</name>
</gene>
<evidence type="ECO:0000256" key="2">
    <source>
        <dbReference type="ARBA" id="ARBA00023125"/>
    </source>
</evidence>
<dbReference type="InterPro" id="IPR029016">
    <property type="entry name" value="GAF-like_dom_sf"/>
</dbReference>
<dbReference type="Proteomes" id="UP001589818">
    <property type="component" value="Unassembled WGS sequence"/>
</dbReference>
<evidence type="ECO:0000259" key="4">
    <source>
        <dbReference type="PROSITE" id="PS51077"/>
    </source>
</evidence>
<dbReference type="PANTHER" id="PTHR30136">
    <property type="entry name" value="HELIX-TURN-HELIX TRANSCRIPTIONAL REGULATOR, ICLR FAMILY"/>
    <property type="match status" value="1"/>
</dbReference>
<accession>A0ABV6J4H8</accession>
<dbReference type="InterPro" id="IPR005471">
    <property type="entry name" value="Tscrpt_reg_IclR_N"/>
</dbReference>
<feature type="domain" description="IclR-ED" evidence="5">
    <location>
        <begin position="75"/>
        <end position="257"/>
    </location>
</feature>
<proteinExistence type="predicted"/>
<dbReference type="Pfam" id="PF01614">
    <property type="entry name" value="IclR_C"/>
    <property type="match status" value="1"/>
</dbReference>
<dbReference type="PROSITE" id="PS51077">
    <property type="entry name" value="HTH_ICLR"/>
    <property type="match status" value="1"/>
</dbReference>
<keyword evidence="3" id="KW-0804">Transcription</keyword>
<dbReference type="InterPro" id="IPR036388">
    <property type="entry name" value="WH-like_DNA-bd_sf"/>
</dbReference>
<sequence>MMSNGPEGSNYAVPALEKSIAIIECLAQSSEGMPMSAICKNLSLPKTTVYAILCTLEAHNYVRKNPNGAYSLGLSLYSLGMLSVRHINSTIVFVPHLERLRDETHFTVHLCTYDKGESVCLEKIEGLGSIRFLSYVGERKLMNVSACGKAMAAFLPERELQAMFAKGMLSLTANSITTEQAFREHLEQIRQYGYSIDDEEGELGVRCVAAPIFTDERQVFGAISLTTLKGNLPMQKIPEYGEKLIETAKVISASLGFKA</sequence>
<reference evidence="6 7" key="1">
    <citation type="submission" date="2024-09" db="EMBL/GenBank/DDBJ databases">
        <authorList>
            <person name="Sun Q."/>
            <person name="Mori K."/>
        </authorList>
    </citation>
    <scope>NUCLEOTIDE SEQUENCE [LARGE SCALE GENOMIC DNA]</scope>
    <source>
        <strain evidence="6 7">CCM 4839</strain>
    </source>
</reference>
<evidence type="ECO:0000256" key="3">
    <source>
        <dbReference type="ARBA" id="ARBA00023163"/>
    </source>
</evidence>
<organism evidence="6 7">
    <name type="scientific">Paenibacillus mendelii</name>
    <dbReference type="NCBI Taxonomy" id="206163"/>
    <lineage>
        <taxon>Bacteria</taxon>
        <taxon>Bacillati</taxon>
        <taxon>Bacillota</taxon>
        <taxon>Bacilli</taxon>
        <taxon>Bacillales</taxon>
        <taxon>Paenibacillaceae</taxon>
        <taxon>Paenibacillus</taxon>
    </lineage>
</organism>
<dbReference type="InterPro" id="IPR036390">
    <property type="entry name" value="WH_DNA-bd_sf"/>
</dbReference>
<dbReference type="SUPFAM" id="SSF55781">
    <property type="entry name" value="GAF domain-like"/>
    <property type="match status" value="1"/>
</dbReference>
<dbReference type="InterPro" id="IPR014757">
    <property type="entry name" value="Tscrpt_reg_IclR_C"/>
</dbReference>
<dbReference type="Gene3D" id="1.10.10.10">
    <property type="entry name" value="Winged helix-like DNA-binding domain superfamily/Winged helix DNA-binding domain"/>
    <property type="match status" value="1"/>
</dbReference>
<evidence type="ECO:0000259" key="5">
    <source>
        <dbReference type="PROSITE" id="PS51078"/>
    </source>
</evidence>
<dbReference type="InterPro" id="IPR050707">
    <property type="entry name" value="HTH_MetabolicPath_Reg"/>
</dbReference>
<dbReference type="RefSeq" id="WP_204821038.1">
    <property type="nucleotide sequence ID" value="NZ_JANHOF010000009.1"/>
</dbReference>
<dbReference type="SMART" id="SM00346">
    <property type="entry name" value="HTH_ICLR"/>
    <property type="match status" value="1"/>
</dbReference>
<dbReference type="Gene3D" id="3.30.450.40">
    <property type="match status" value="1"/>
</dbReference>
<dbReference type="SUPFAM" id="SSF46785">
    <property type="entry name" value="Winged helix' DNA-binding domain"/>
    <property type="match status" value="1"/>
</dbReference>
<name>A0ABV6J4H8_9BACL</name>
<comment type="caution">
    <text evidence="6">The sequence shown here is derived from an EMBL/GenBank/DDBJ whole genome shotgun (WGS) entry which is preliminary data.</text>
</comment>
<dbReference type="PROSITE" id="PS51078">
    <property type="entry name" value="ICLR_ED"/>
    <property type="match status" value="1"/>
</dbReference>